<dbReference type="InterPro" id="IPR050072">
    <property type="entry name" value="Peptidase_M20A"/>
</dbReference>
<evidence type="ECO:0000256" key="9">
    <source>
        <dbReference type="ARBA" id="ARBA00022801"/>
    </source>
</evidence>
<dbReference type="EMBL" id="CDMH01000022">
    <property type="protein sequence ID" value="CRF42337.1"/>
    <property type="molecule type" value="Genomic_DNA"/>
</dbReference>
<dbReference type="InterPro" id="IPR036264">
    <property type="entry name" value="Bact_exopeptidase_dim_dom"/>
</dbReference>
<dbReference type="NCBIfam" id="NF009557">
    <property type="entry name" value="PRK13009.1"/>
    <property type="match status" value="1"/>
</dbReference>
<keyword evidence="7" id="KW-0028">Amino-acid biosynthesis</keyword>
<dbReference type="Gene3D" id="3.40.630.10">
    <property type="entry name" value="Zn peptidases"/>
    <property type="match status" value="2"/>
</dbReference>
<dbReference type="Proteomes" id="UP000045175">
    <property type="component" value="Unassembled WGS sequence"/>
</dbReference>
<dbReference type="SUPFAM" id="SSF55031">
    <property type="entry name" value="Bacterial exopeptidase dimerisation domain"/>
    <property type="match status" value="1"/>
</dbReference>
<evidence type="ECO:0000313" key="20">
    <source>
        <dbReference type="Proteomes" id="UP000038622"/>
    </source>
</evidence>
<evidence type="ECO:0000256" key="6">
    <source>
        <dbReference type="ARBA" id="ARBA00022391"/>
    </source>
</evidence>
<evidence type="ECO:0000256" key="5">
    <source>
        <dbReference type="ARBA" id="ARBA00011921"/>
    </source>
</evidence>
<evidence type="ECO:0000313" key="19">
    <source>
        <dbReference type="EMBL" id="CRF44765.1"/>
    </source>
</evidence>
<dbReference type="GO" id="GO:0009014">
    <property type="term" value="F:succinyl-diaminopimelate desuccinylase activity"/>
    <property type="evidence" value="ECO:0007669"/>
    <property type="project" value="UniProtKB-UniRule"/>
</dbReference>
<evidence type="ECO:0000256" key="12">
    <source>
        <dbReference type="ARBA" id="ARBA00023154"/>
    </source>
</evidence>
<evidence type="ECO:0000256" key="11">
    <source>
        <dbReference type="ARBA" id="ARBA00022915"/>
    </source>
</evidence>
<dbReference type="Gene3D" id="3.30.70.360">
    <property type="match status" value="1"/>
</dbReference>
<reference evidence="21 22" key="2">
    <citation type="submission" date="2014-12" db="EMBL/GenBank/DDBJ databases">
        <authorList>
            <person name="Jaenicke S."/>
        </authorList>
    </citation>
    <scope>NUCLEOTIDE SEQUENCE [LARGE SCALE GENOMIC DNA]</scope>
</reference>
<evidence type="ECO:0000256" key="13">
    <source>
        <dbReference type="ARBA" id="ARBA00023285"/>
    </source>
</evidence>
<comment type="catalytic activity">
    <reaction evidence="14">
        <text>N-succinyl-(2S,6S)-2,6-diaminopimelate + H2O = (2S,6S)-2,6-diaminopimelate + succinate</text>
        <dbReference type="Rhea" id="RHEA:22608"/>
        <dbReference type="ChEBI" id="CHEBI:15377"/>
        <dbReference type="ChEBI" id="CHEBI:30031"/>
        <dbReference type="ChEBI" id="CHEBI:57609"/>
        <dbReference type="ChEBI" id="CHEBI:58087"/>
        <dbReference type="EC" id="3.5.1.18"/>
    </reaction>
</comment>
<dbReference type="Pfam" id="PF07687">
    <property type="entry name" value="M20_dimer"/>
    <property type="match status" value="1"/>
</dbReference>
<dbReference type="EC" id="3.5.1.18" evidence="5 15"/>
<dbReference type="InterPro" id="IPR002933">
    <property type="entry name" value="Peptidase_M20"/>
</dbReference>
<evidence type="ECO:0000313" key="22">
    <source>
        <dbReference type="Proteomes" id="UP000045175"/>
    </source>
</evidence>
<dbReference type="SUPFAM" id="SSF53187">
    <property type="entry name" value="Zn-dependent exopeptidases"/>
    <property type="match status" value="1"/>
</dbReference>
<comment type="cofactor">
    <cofactor evidence="1">
        <name>Zn(2+)</name>
        <dbReference type="ChEBI" id="CHEBI:29105"/>
    </cofactor>
</comment>
<dbReference type="RefSeq" id="WP_053940983.1">
    <property type="nucleotide sequence ID" value="NZ_CDMH01000022.1"/>
</dbReference>
<comment type="similarity">
    <text evidence="3">Belongs to the peptidase M20A family. DapE subfamily.</text>
</comment>
<dbReference type="NCBIfam" id="TIGR01246">
    <property type="entry name" value="dapE_proteo"/>
    <property type="match status" value="1"/>
</dbReference>
<reference evidence="20" key="3">
    <citation type="submission" date="2014-12" db="EMBL/GenBank/DDBJ databases">
        <authorList>
            <person name="Smet A."/>
        </authorList>
    </citation>
    <scope>NUCLEOTIDE SEQUENCE [LARGE SCALE GENOMIC DNA]</scope>
</reference>
<name>A0A0K2X8K0_9HELI</name>
<keyword evidence="13" id="KW-0170">Cobalt</keyword>
<keyword evidence="8" id="KW-0479">Metal-binding</keyword>
<dbReference type="InterPro" id="IPR001261">
    <property type="entry name" value="ArgE/DapE_CS"/>
</dbReference>
<dbReference type="GO" id="GO:0008777">
    <property type="term" value="F:acetylornithine deacetylase activity"/>
    <property type="evidence" value="ECO:0007669"/>
    <property type="project" value="TreeGrafter"/>
</dbReference>
<dbReference type="Pfam" id="PF01546">
    <property type="entry name" value="Peptidase_M20"/>
    <property type="match status" value="1"/>
</dbReference>
<keyword evidence="20" id="KW-1185">Reference proteome</keyword>
<dbReference type="STRING" id="1578720.HAL011_08250"/>
<comment type="subunit">
    <text evidence="4">Homodimer.</text>
</comment>
<evidence type="ECO:0000256" key="10">
    <source>
        <dbReference type="ARBA" id="ARBA00022833"/>
    </source>
</evidence>
<evidence type="ECO:0000256" key="14">
    <source>
        <dbReference type="ARBA" id="ARBA00051301"/>
    </source>
</evidence>
<evidence type="ECO:0000256" key="4">
    <source>
        <dbReference type="ARBA" id="ARBA00011738"/>
    </source>
</evidence>
<dbReference type="EMBL" id="CDML01000025">
    <property type="protein sequence ID" value="CRF41049.1"/>
    <property type="molecule type" value="Genomic_DNA"/>
</dbReference>
<reference evidence="17" key="1">
    <citation type="submission" date="2014-12" db="EMBL/GenBank/DDBJ databases">
        <title>Whole genome sequences of four Staphylococcus schleiferi canine isolates.</title>
        <authorList>
            <person name="Misic A.M."/>
            <person name="Cain C."/>
            <person name="Morris D.O."/>
            <person name="Rankin S."/>
            <person name="Beiting D."/>
        </authorList>
    </citation>
    <scope>NUCLEOTIDE SEQUENCE</scope>
    <source>
        <strain evidence="17">ASB11</strain>
        <strain evidence="18">ASB13</strain>
        <strain evidence="19">ASB9</strain>
    </source>
</reference>
<evidence type="ECO:0000256" key="2">
    <source>
        <dbReference type="ARBA" id="ARBA00005130"/>
    </source>
</evidence>
<evidence type="ECO:0000256" key="8">
    <source>
        <dbReference type="ARBA" id="ARBA00022723"/>
    </source>
</evidence>
<protein>
    <recommendedName>
        <fullName evidence="6 15">Succinyl-diaminopimelate desuccinylase</fullName>
        <ecNumber evidence="5 15">3.5.1.18</ecNumber>
    </recommendedName>
</protein>
<dbReference type="Proteomes" id="UP000038622">
    <property type="component" value="Unassembled WGS sequence"/>
</dbReference>
<dbReference type="PROSITE" id="PS00759">
    <property type="entry name" value="ARGE_DAPE_CPG2_2"/>
    <property type="match status" value="1"/>
</dbReference>
<dbReference type="GO" id="GO:0019877">
    <property type="term" value="P:diaminopimelate biosynthetic process"/>
    <property type="evidence" value="ECO:0007669"/>
    <property type="project" value="UniProtKB-KW"/>
</dbReference>
<evidence type="ECO:0000313" key="21">
    <source>
        <dbReference type="Proteomes" id="UP000041394"/>
    </source>
</evidence>
<dbReference type="GO" id="GO:0006526">
    <property type="term" value="P:L-arginine biosynthetic process"/>
    <property type="evidence" value="ECO:0007669"/>
    <property type="project" value="TreeGrafter"/>
</dbReference>
<dbReference type="InterPro" id="IPR011650">
    <property type="entry name" value="Peptidase_M20_dimer"/>
</dbReference>
<proteinExistence type="inferred from homology"/>
<evidence type="ECO:0000256" key="15">
    <source>
        <dbReference type="NCBIfam" id="TIGR01246"/>
    </source>
</evidence>
<keyword evidence="10" id="KW-0862">Zinc</keyword>
<evidence type="ECO:0000256" key="7">
    <source>
        <dbReference type="ARBA" id="ARBA00022605"/>
    </source>
</evidence>
<dbReference type="OrthoDB" id="5486471at2"/>
<comment type="pathway">
    <text evidence="2">Amino-acid biosynthesis; L-lysine biosynthesis via DAP pathway; LL-2,6-diaminopimelate from (S)-tetrahydrodipicolinate (succinylase route): step 3/3.</text>
</comment>
<evidence type="ECO:0000313" key="18">
    <source>
        <dbReference type="EMBL" id="CRF42337.1"/>
    </source>
</evidence>
<organism evidence="17 20">
    <name type="scientific">Helicobacter ailurogastricus</name>
    <dbReference type="NCBI Taxonomy" id="1578720"/>
    <lineage>
        <taxon>Bacteria</taxon>
        <taxon>Pseudomonadati</taxon>
        <taxon>Campylobacterota</taxon>
        <taxon>Epsilonproteobacteria</taxon>
        <taxon>Campylobacterales</taxon>
        <taxon>Helicobacteraceae</taxon>
        <taxon>Helicobacter</taxon>
    </lineage>
</organism>
<evidence type="ECO:0000256" key="1">
    <source>
        <dbReference type="ARBA" id="ARBA00001947"/>
    </source>
</evidence>
<dbReference type="UniPathway" id="UPA00034">
    <property type="reaction ID" value="UER00021"/>
</dbReference>
<dbReference type="Proteomes" id="UP000041394">
    <property type="component" value="Unassembled WGS sequence"/>
</dbReference>
<keyword evidence="9 17" id="KW-0378">Hydrolase</keyword>
<keyword evidence="12" id="KW-0457">Lysine biosynthesis</keyword>
<dbReference type="EMBL" id="CDMN01000058">
    <property type="protein sequence ID" value="CRF44765.1"/>
    <property type="molecule type" value="Genomic_DNA"/>
</dbReference>
<evidence type="ECO:0000259" key="16">
    <source>
        <dbReference type="Pfam" id="PF07687"/>
    </source>
</evidence>
<feature type="domain" description="Peptidase M20 dimerisation" evidence="16">
    <location>
        <begin position="174"/>
        <end position="276"/>
    </location>
</feature>
<gene>
    <name evidence="17" type="ORF">HAL011_08250</name>
    <name evidence="18" type="ORF">HAL013_05060</name>
    <name evidence="19" type="ORF">HAL09_13770</name>
</gene>
<dbReference type="GO" id="GO:0009089">
    <property type="term" value="P:lysine biosynthetic process via diaminopimelate"/>
    <property type="evidence" value="ECO:0007669"/>
    <property type="project" value="UniProtKB-UniRule"/>
</dbReference>
<dbReference type="PANTHER" id="PTHR43808:SF31">
    <property type="entry name" value="N-ACETYL-L-CITRULLINE DEACETYLASE"/>
    <property type="match status" value="1"/>
</dbReference>
<evidence type="ECO:0000313" key="17">
    <source>
        <dbReference type="EMBL" id="CRF41049.1"/>
    </source>
</evidence>
<dbReference type="PANTHER" id="PTHR43808">
    <property type="entry name" value="ACETYLORNITHINE DEACETYLASE"/>
    <property type="match status" value="1"/>
</dbReference>
<sequence length="379" mass="41411">MNPVDVAQKLITYETITPREEGIYDYIRSLLPDFVALRADKEGVKNLFLYKDFGGANPLHFCFAGHVDVVPVGEGWSIAPFSGKILDRFLYGRGAQDMKGGIAAFICALKEFCAHVAPNTPLILSILLTSDEEGPAKFGTKHALKVLQEKNLLPHFALVAEPTCVRELGDSVKIGRRGSIAGRLTIHGVPGHVAYPRTCLNPIQVIADKLDLIAGAFLDDGDTDFEPSRLIITSIQSHSSAENVTPKTLDIIFNVRNSPITTLKSLENFLEVVLAKVPHDLHLKQNSAPFLSSKDSLLVACLEQAITEVLQITPTLNTNGGTSDARFLHAFGVEVVEFGLTGERIHSIDECLEIKQLENLTQVLLRLLQLISQKNGSKA</sequence>
<evidence type="ECO:0000256" key="3">
    <source>
        <dbReference type="ARBA" id="ARBA00006746"/>
    </source>
</evidence>
<accession>A0A0K2X8K0</accession>
<dbReference type="InterPro" id="IPR005941">
    <property type="entry name" value="DapE_proteobac"/>
</dbReference>
<dbReference type="GO" id="GO:0046872">
    <property type="term" value="F:metal ion binding"/>
    <property type="evidence" value="ECO:0007669"/>
    <property type="project" value="UniProtKB-KW"/>
</dbReference>
<keyword evidence="11" id="KW-0220">Diaminopimelate biosynthesis</keyword>
<dbReference type="AlphaFoldDB" id="A0A0K2X8K0"/>